<evidence type="ECO:0000256" key="5">
    <source>
        <dbReference type="ARBA" id="ARBA00023157"/>
    </source>
</evidence>
<feature type="compositionally biased region" description="Acidic residues" evidence="8">
    <location>
        <begin position="164"/>
        <end position="180"/>
    </location>
</feature>
<dbReference type="SUPFAM" id="SSF53474">
    <property type="entry name" value="alpha/beta-Hydrolases"/>
    <property type="match status" value="1"/>
</dbReference>
<dbReference type="OrthoDB" id="10263094at2759"/>
<dbReference type="EMBL" id="GG663738">
    <property type="protein sequence ID" value="EEH57849.1"/>
    <property type="molecule type" value="Genomic_DNA"/>
</dbReference>
<dbReference type="STRING" id="564608.C1MRA6"/>
<dbReference type="RefSeq" id="XP_003057898.1">
    <property type="nucleotide sequence ID" value="XM_003057852.1"/>
</dbReference>
<dbReference type="Gene3D" id="3.40.50.1820">
    <property type="entry name" value="alpha/beta hydrolase"/>
    <property type="match status" value="1"/>
</dbReference>
<gene>
    <name evidence="10" type="primary">PPT</name>
    <name evidence="10" type="ORF">MICPUCDRAFT_33221</name>
</gene>
<dbReference type="AlphaFoldDB" id="C1MRA6"/>
<organism evidence="11">
    <name type="scientific">Micromonas pusilla (strain CCMP1545)</name>
    <name type="common">Picoplanktonic green alga</name>
    <dbReference type="NCBI Taxonomy" id="564608"/>
    <lineage>
        <taxon>Eukaryota</taxon>
        <taxon>Viridiplantae</taxon>
        <taxon>Chlorophyta</taxon>
        <taxon>Mamiellophyceae</taxon>
        <taxon>Mamiellales</taxon>
        <taxon>Mamiellaceae</taxon>
        <taxon>Micromonas</taxon>
    </lineage>
</organism>
<keyword evidence="11" id="KW-1185">Reference proteome</keyword>
<sequence length="398" mass="43365">MRVVLLALAALALASGVDAATPTPTPRARSSSSPTPVVLWHGMGDNCCMGIRGIGELIAREIPGTHVHSVMLGSNPAEDAYRGFVGDVNAQVESQCETLALDARLAGGFHAIGFSQGGQFLRALAQRCGDRLNVRSLITLGGQHQGVAAPPRCGGDATAAAAAAEEEEEEDDGEEEEDDGASSASVGALCRAMTDAIARGAYARFTRDRIVQAQYFKDANDLASYRKHNPFLPDVNNELVDDGGEETRNETYRRNLLRLEKLVLFKWTDDTVVVPRESSWFGTYAENDRGGAIVPLREQRMYAEDWLGLRALDEAGRLKLLEIPGDHMTFTREWFVTNVIDAHLREGGGFKGAAGRWWLGGGPWRGGVRAFARWLRGATTRRRDDDDDDDDDDAYGIE</sequence>
<evidence type="ECO:0000256" key="4">
    <source>
        <dbReference type="ARBA" id="ARBA00022801"/>
    </source>
</evidence>
<evidence type="ECO:0000256" key="2">
    <source>
        <dbReference type="ARBA" id="ARBA00014212"/>
    </source>
</evidence>
<dbReference type="InterPro" id="IPR029058">
    <property type="entry name" value="AB_hydrolase_fold"/>
</dbReference>
<evidence type="ECO:0000256" key="8">
    <source>
        <dbReference type="SAM" id="MobiDB-lite"/>
    </source>
</evidence>
<dbReference type="Pfam" id="PF02089">
    <property type="entry name" value="Palm_thioest"/>
    <property type="match status" value="1"/>
</dbReference>
<feature type="compositionally biased region" description="Low complexity" evidence="8">
    <location>
        <begin position="154"/>
        <end position="163"/>
    </location>
</feature>
<dbReference type="GO" id="GO:0008474">
    <property type="term" value="F:palmitoyl-(protein) hydrolase activity"/>
    <property type="evidence" value="ECO:0007669"/>
    <property type="project" value="UniProtKB-EC"/>
</dbReference>
<evidence type="ECO:0000313" key="11">
    <source>
        <dbReference type="Proteomes" id="UP000001876"/>
    </source>
</evidence>
<feature type="signal peptide" evidence="9">
    <location>
        <begin position="1"/>
        <end position="19"/>
    </location>
</feature>
<evidence type="ECO:0000256" key="6">
    <source>
        <dbReference type="ARBA" id="ARBA00023180"/>
    </source>
</evidence>
<dbReference type="PANTHER" id="PTHR11247">
    <property type="entry name" value="PALMITOYL-PROTEIN THIOESTERASE/DOLICHYLDIPHOSPHATASE 1"/>
    <property type="match status" value="1"/>
</dbReference>
<evidence type="ECO:0000256" key="3">
    <source>
        <dbReference type="ARBA" id="ARBA00022729"/>
    </source>
</evidence>
<dbReference type="eggNOG" id="KOG2541">
    <property type="taxonomic scope" value="Eukaryota"/>
</dbReference>
<keyword evidence="4" id="KW-0378">Hydrolase</keyword>
<keyword evidence="3 9" id="KW-0732">Signal</keyword>
<keyword evidence="6" id="KW-0325">Glycoprotein</keyword>
<dbReference type="OMA" id="AEIACEN"/>
<protein>
    <recommendedName>
        <fullName evidence="2">Palmitoyl-protein thioesterase 1</fullName>
        <ecNumber evidence="1">3.1.2.22</ecNumber>
    </recommendedName>
    <alternativeName>
        <fullName evidence="7">Palmitoyl-protein hydrolase 1</fullName>
    </alternativeName>
</protein>
<keyword evidence="5" id="KW-1015">Disulfide bond</keyword>
<dbReference type="Proteomes" id="UP000001876">
    <property type="component" value="Unassembled WGS sequence"/>
</dbReference>
<dbReference type="InterPro" id="IPR002472">
    <property type="entry name" value="Palm_thioest"/>
</dbReference>
<dbReference type="GO" id="GO:0005764">
    <property type="term" value="C:lysosome"/>
    <property type="evidence" value="ECO:0007669"/>
    <property type="project" value="TreeGrafter"/>
</dbReference>
<dbReference type="PRINTS" id="PR00414">
    <property type="entry name" value="PPTHIESTRASE"/>
</dbReference>
<dbReference type="EC" id="3.1.2.22" evidence="1"/>
<dbReference type="KEGG" id="mpp:MICPUCDRAFT_33221"/>
<feature type="region of interest" description="Disordered" evidence="8">
    <location>
        <begin position="147"/>
        <end position="185"/>
    </location>
</feature>
<evidence type="ECO:0000256" key="7">
    <source>
        <dbReference type="ARBA" id="ARBA00031934"/>
    </source>
</evidence>
<feature type="chain" id="PRO_5002910614" description="Palmitoyl-protein thioesterase 1" evidence="9">
    <location>
        <begin position="20"/>
        <end position="398"/>
    </location>
</feature>
<accession>C1MRA6</accession>
<dbReference type="PANTHER" id="PTHR11247:SF8">
    <property type="entry name" value="PALMITOYL-PROTEIN THIOESTERASE 1"/>
    <property type="match status" value="1"/>
</dbReference>
<reference evidence="10 11" key="1">
    <citation type="journal article" date="2009" name="Science">
        <title>Green evolution and dynamic adaptations revealed by genomes of the marine picoeukaryotes Micromonas.</title>
        <authorList>
            <person name="Worden A.Z."/>
            <person name="Lee J.H."/>
            <person name="Mock T."/>
            <person name="Rouze P."/>
            <person name="Simmons M.P."/>
            <person name="Aerts A.L."/>
            <person name="Allen A.E."/>
            <person name="Cuvelier M.L."/>
            <person name="Derelle E."/>
            <person name="Everett M.V."/>
            <person name="Foulon E."/>
            <person name="Grimwood J."/>
            <person name="Gundlach H."/>
            <person name="Henrissat B."/>
            <person name="Napoli C."/>
            <person name="McDonald S.M."/>
            <person name="Parker M.S."/>
            <person name="Rombauts S."/>
            <person name="Salamov A."/>
            <person name="Von Dassow P."/>
            <person name="Badger J.H."/>
            <person name="Coutinho P.M."/>
            <person name="Demir E."/>
            <person name="Dubchak I."/>
            <person name="Gentemann C."/>
            <person name="Eikrem W."/>
            <person name="Gready J.E."/>
            <person name="John U."/>
            <person name="Lanier W."/>
            <person name="Lindquist E.A."/>
            <person name="Lucas S."/>
            <person name="Mayer K.F."/>
            <person name="Moreau H."/>
            <person name="Not F."/>
            <person name="Otillar R."/>
            <person name="Panaud O."/>
            <person name="Pangilinan J."/>
            <person name="Paulsen I."/>
            <person name="Piegu B."/>
            <person name="Poliakov A."/>
            <person name="Robbens S."/>
            <person name="Schmutz J."/>
            <person name="Toulza E."/>
            <person name="Wyss T."/>
            <person name="Zelensky A."/>
            <person name="Zhou K."/>
            <person name="Armbrust E.V."/>
            <person name="Bhattacharya D."/>
            <person name="Goodenough U.W."/>
            <person name="Van de Peer Y."/>
            <person name="Grigoriev I.V."/>
        </authorList>
    </citation>
    <scope>NUCLEOTIDE SEQUENCE [LARGE SCALE GENOMIC DNA]</scope>
    <source>
        <strain evidence="10 11">CCMP1545</strain>
    </source>
</reference>
<dbReference type="GeneID" id="9683708"/>
<dbReference type="GlyCosmos" id="C1MRA6">
    <property type="glycosylation" value="1 site, No reported glycans"/>
</dbReference>
<evidence type="ECO:0000313" key="10">
    <source>
        <dbReference type="EMBL" id="EEH57849.1"/>
    </source>
</evidence>
<evidence type="ECO:0000256" key="9">
    <source>
        <dbReference type="SAM" id="SignalP"/>
    </source>
</evidence>
<name>C1MRA6_MICPC</name>
<evidence type="ECO:0000256" key="1">
    <source>
        <dbReference type="ARBA" id="ARBA00012423"/>
    </source>
</evidence>
<proteinExistence type="predicted"/>